<dbReference type="OrthoDB" id="6365066at2"/>
<feature type="transmembrane region" description="Helical" evidence="1">
    <location>
        <begin position="121"/>
        <end position="146"/>
    </location>
</feature>
<dbReference type="PANTHER" id="PTHR31272:SF9">
    <property type="entry name" value="BLL1027 PROTEIN"/>
    <property type="match status" value="1"/>
</dbReference>
<dbReference type="InterPro" id="IPR051790">
    <property type="entry name" value="Cytochrome_c-biogenesis_DsbD"/>
</dbReference>
<keyword evidence="1" id="KW-0812">Transmembrane</keyword>
<keyword evidence="1" id="KW-0472">Membrane</keyword>
<keyword evidence="3" id="KW-1185">Reference proteome</keyword>
<accession>A0A347UEK8</accession>
<protein>
    <submittedName>
        <fullName evidence="2">Uncharacterized protein</fullName>
    </submittedName>
</protein>
<dbReference type="EMBL" id="CP032125">
    <property type="protein sequence ID" value="AXX97286.1"/>
    <property type="molecule type" value="Genomic_DNA"/>
</dbReference>
<feature type="transmembrane region" description="Helical" evidence="1">
    <location>
        <begin position="195"/>
        <end position="215"/>
    </location>
</feature>
<feature type="transmembrane region" description="Helical" evidence="1">
    <location>
        <begin position="80"/>
        <end position="100"/>
    </location>
</feature>
<dbReference type="RefSeq" id="WP_118941944.1">
    <property type="nucleotide sequence ID" value="NZ_CP032125.1"/>
</dbReference>
<dbReference type="AlphaFoldDB" id="A0A347UEK8"/>
<gene>
    <name evidence="2" type="ORF">BAR1_04665</name>
</gene>
<proteinExistence type="predicted"/>
<feature type="transmembrane region" description="Helical" evidence="1">
    <location>
        <begin position="45"/>
        <end position="68"/>
    </location>
</feature>
<evidence type="ECO:0000313" key="2">
    <source>
        <dbReference type="EMBL" id="AXX97286.1"/>
    </source>
</evidence>
<dbReference type="PANTHER" id="PTHR31272">
    <property type="entry name" value="CYTOCHROME C-TYPE BIOGENESIS PROTEIN HI_1454-RELATED"/>
    <property type="match status" value="1"/>
</dbReference>
<organism evidence="2 3">
    <name type="scientific">Profundibacter amoris</name>
    <dbReference type="NCBI Taxonomy" id="2171755"/>
    <lineage>
        <taxon>Bacteria</taxon>
        <taxon>Pseudomonadati</taxon>
        <taxon>Pseudomonadota</taxon>
        <taxon>Alphaproteobacteria</taxon>
        <taxon>Rhodobacterales</taxon>
        <taxon>Paracoccaceae</taxon>
        <taxon>Profundibacter</taxon>
    </lineage>
</organism>
<evidence type="ECO:0000313" key="3">
    <source>
        <dbReference type="Proteomes" id="UP000261704"/>
    </source>
</evidence>
<sequence>MDINLITLVLLPVGLGLLGFVEPCTIGGHLLFLDTQKTRGRGQKIGAVAVFIIVRALVAGLFGALIAFLGEKLIAARTGIWLVFGIIYLLVGIAFVIGRAGAVKRRIDLAPQAWKRAGNPVVLGMAFGLNIPACAAPILFGLLGLAATAGTVLTGFIMMFLFGLFLSLPLALFAVIPKWAAWLDGVGQRLKNKRWVIGAVFILLGLWSIWFGLYVDPANWAGQG</sequence>
<feature type="transmembrane region" description="Helical" evidence="1">
    <location>
        <begin position="6"/>
        <end position="33"/>
    </location>
</feature>
<dbReference type="Proteomes" id="UP000261704">
    <property type="component" value="Chromosome"/>
</dbReference>
<dbReference type="KEGG" id="pamo:BAR1_04665"/>
<keyword evidence="1" id="KW-1133">Transmembrane helix</keyword>
<evidence type="ECO:0000256" key="1">
    <source>
        <dbReference type="SAM" id="Phobius"/>
    </source>
</evidence>
<name>A0A347UEK8_9RHOB</name>
<reference evidence="2 3" key="1">
    <citation type="submission" date="2018-09" db="EMBL/GenBank/DDBJ databases">
        <title>Profundibacter amoris BAR1 gen. nov., sp. nov., a new member of the Roseobacter clade isolated at Lokis Castle Vent Field on the Arctic Mid-Oceanic Ridge.</title>
        <authorList>
            <person name="Le Moine Bauer S."/>
            <person name="Sjoeberg A.G."/>
            <person name="L'Haridon S."/>
            <person name="Stokke R."/>
            <person name="Roalkvam I."/>
            <person name="Steen I.H."/>
            <person name="Dahle H."/>
        </authorList>
    </citation>
    <scope>NUCLEOTIDE SEQUENCE [LARGE SCALE GENOMIC DNA]</scope>
    <source>
        <strain evidence="2 3">BAR1</strain>
    </source>
</reference>
<feature type="transmembrane region" description="Helical" evidence="1">
    <location>
        <begin position="152"/>
        <end position="175"/>
    </location>
</feature>